<dbReference type="EMBL" id="CP119108">
    <property type="protein sequence ID" value="WEG07721.1"/>
    <property type="molecule type" value="Genomic_DNA"/>
</dbReference>
<keyword evidence="3" id="KW-1185">Reference proteome</keyword>
<dbReference type="SUPFAM" id="SSF142433">
    <property type="entry name" value="CinA-like"/>
    <property type="match status" value="1"/>
</dbReference>
<feature type="domain" description="CinA C-terminal" evidence="1">
    <location>
        <begin position="7"/>
        <end position="160"/>
    </location>
</feature>
<dbReference type="NCBIfam" id="TIGR00199">
    <property type="entry name" value="PncC_domain"/>
    <property type="match status" value="1"/>
</dbReference>
<dbReference type="Proteomes" id="UP001214553">
    <property type="component" value="Chromosome"/>
</dbReference>
<evidence type="ECO:0000313" key="2">
    <source>
        <dbReference type="EMBL" id="WEG07721.1"/>
    </source>
</evidence>
<dbReference type="InterPro" id="IPR036653">
    <property type="entry name" value="CinA-like_C"/>
</dbReference>
<dbReference type="Pfam" id="PF02464">
    <property type="entry name" value="CinA"/>
    <property type="match status" value="1"/>
</dbReference>
<evidence type="ECO:0000313" key="3">
    <source>
        <dbReference type="Proteomes" id="UP001214553"/>
    </source>
</evidence>
<dbReference type="Gene3D" id="3.90.950.20">
    <property type="entry name" value="CinA-like"/>
    <property type="match status" value="1"/>
</dbReference>
<proteinExistence type="predicted"/>
<protein>
    <submittedName>
        <fullName evidence="2">Nicotinamide-nucleotide amidohydrolase family protein</fullName>
    </submittedName>
</protein>
<gene>
    <name evidence="2" type="ORF">PU630_10730</name>
</gene>
<organism evidence="2 3">
    <name type="scientific">Microbacterium horticulturae</name>
    <dbReference type="NCBI Taxonomy" id="3028316"/>
    <lineage>
        <taxon>Bacteria</taxon>
        <taxon>Bacillati</taxon>
        <taxon>Actinomycetota</taxon>
        <taxon>Actinomycetes</taxon>
        <taxon>Micrococcales</taxon>
        <taxon>Microbacteriaceae</taxon>
        <taxon>Microbacterium</taxon>
    </lineage>
</organism>
<dbReference type="RefSeq" id="WP_275277060.1">
    <property type="nucleotide sequence ID" value="NZ_CP119108.1"/>
</dbReference>
<reference evidence="2 3" key="1">
    <citation type="submission" date="2023-03" db="EMBL/GenBank/DDBJ databases">
        <title>Genome sequence of Microbacterium sp. KACC 23027.</title>
        <authorList>
            <person name="Kim S."/>
            <person name="Heo J."/>
            <person name="Kwon S.-W."/>
        </authorList>
    </citation>
    <scope>NUCLEOTIDE SEQUENCE [LARGE SCALE GENOMIC DNA]</scope>
    <source>
        <strain evidence="2 3">KACC 23027</strain>
    </source>
</reference>
<sequence>MTALPEAEEVLRRLGERGWSIGVAESLTGGLLVASLVDVPGASAHVRGGVVAYATDLKHTILGVDAALLAAHGAVHPEVARQMAAGVRTVTGREGVGADVGVATTGVAGPDAQDGQPVGTVHIGVSTPEGTRAVTLTLDGGRDEIRRATVRHALRALVDAL</sequence>
<accession>A0ABY8BU72</accession>
<name>A0ABY8BU72_9MICO</name>
<evidence type="ECO:0000259" key="1">
    <source>
        <dbReference type="Pfam" id="PF02464"/>
    </source>
</evidence>
<dbReference type="InterPro" id="IPR008136">
    <property type="entry name" value="CinA_C"/>
</dbReference>